<accession>A0A0A7KFE0</accession>
<evidence type="ECO:0008006" key="3">
    <source>
        <dbReference type="Google" id="ProtNLM"/>
    </source>
</evidence>
<evidence type="ECO:0000313" key="1">
    <source>
        <dbReference type="EMBL" id="AIZ44867.1"/>
    </source>
</evidence>
<reference evidence="2" key="1">
    <citation type="submission" date="2014-11" db="EMBL/GenBank/DDBJ databases">
        <title>Hymenobacter sp. DG25B genome submission.</title>
        <authorList>
            <person name="Jung H.-Y."/>
            <person name="Kim M.K."/>
            <person name="Srinivasan S."/>
            <person name="Lim S."/>
        </authorList>
    </citation>
    <scope>NUCLEOTIDE SEQUENCE [LARGE SCALE GENOMIC DNA]</scope>
    <source>
        <strain evidence="2">DY59</strain>
    </source>
</reference>
<gene>
    <name evidence="1" type="ORF">QR90_06750</name>
</gene>
<dbReference type="RefSeq" id="WP_039683281.1">
    <property type="nucleotide sequence ID" value="NZ_CP010028.1"/>
</dbReference>
<organism evidence="1 2">
    <name type="scientific">Deinococcus radiopugnans</name>
    <dbReference type="NCBI Taxonomy" id="57497"/>
    <lineage>
        <taxon>Bacteria</taxon>
        <taxon>Thermotogati</taxon>
        <taxon>Deinococcota</taxon>
        <taxon>Deinococci</taxon>
        <taxon>Deinococcales</taxon>
        <taxon>Deinococcaceae</taxon>
        <taxon>Deinococcus</taxon>
    </lineage>
</organism>
<dbReference type="EMBL" id="CP010028">
    <property type="protein sequence ID" value="AIZ44867.1"/>
    <property type="molecule type" value="Genomic_DNA"/>
</dbReference>
<proteinExistence type="predicted"/>
<protein>
    <recommendedName>
        <fullName evidence="3">DUF3168 domain-containing protein</fullName>
    </recommendedName>
</protein>
<dbReference type="AlphaFoldDB" id="A0A0A7KFE0"/>
<dbReference type="HOGENOM" id="CLU_1851876_0_0_0"/>
<dbReference type="Proteomes" id="UP000030634">
    <property type="component" value="Chromosome"/>
</dbReference>
<sequence length="138" mass="15115">MTLDQLLISLGVALARDETGAIASHRIPTPLPSTIYAVVTEQGEGPASTGHGYQERTRLVLVMLYGASGNAAGKRQLDTLMAWLRRQVTSVDRWPGLRLQRLELADATPVLYDTVTGTHYAGQRLQLTFIQNTQEVTP</sequence>
<evidence type="ECO:0000313" key="2">
    <source>
        <dbReference type="Proteomes" id="UP000030634"/>
    </source>
</evidence>
<dbReference type="KEGG" id="dsw:QR90_06750"/>
<name>A0A0A7KFE0_9DEIO</name>